<accession>A0A7W7MVI6</accession>
<organism evidence="2 3">
    <name type="scientific">Actinomadura livida</name>
    <dbReference type="NCBI Taxonomy" id="79909"/>
    <lineage>
        <taxon>Bacteria</taxon>
        <taxon>Bacillati</taxon>
        <taxon>Actinomycetota</taxon>
        <taxon>Actinomycetes</taxon>
        <taxon>Streptosporangiales</taxon>
        <taxon>Thermomonosporaceae</taxon>
        <taxon>Actinomadura</taxon>
    </lineage>
</organism>
<dbReference type="AlphaFoldDB" id="A0A7W7MVI6"/>
<reference evidence="1 4" key="1">
    <citation type="journal article" date="2019" name="Int. J. Syst. Evol. Microbiol.">
        <title>The Global Catalogue of Microorganisms (GCM) 10K type strain sequencing project: providing services to taxonomists for standard genome sequencing and annotation.</title>
        <authorList>
            <consortium name="The Broad Institute Genomics Platform"/>
            <consortium name="The Broad Institute Genome Sequencing Center for Infectious Disease"/>
            <person name="Wu L."/>
            <person name="Ma J."/>
        </authorList>
    </citation>
    <scope>NUCLEOTIDE SEQUENCE [LARGE SCALE GENOMIC DNA]</scope>
    <source>
        <strain evidence="1 4">JCM 10667</strain>
    </source>
</reference>
<evidence type="ECO:0000313" key="2">
    <source>
        <dbReference type="EMBL" id="MBB4771920.1"/>
    </source>
</evidence>
<dbReference type="EMBL" id="BAAAHD010000001">
    <property type="protein sequence ID" value="GAA0544476.1"/>
    <property type="molecule type" value="Genomic_DNA"/>
</dbReference>
<gene>
    <name evidence="2" type="ORF">F4557_000338</name>
    <name evidence="1" type="ORF">GCM10009546_03190</name>
</gene>
<proteinExistence type="predicted"/>
<comment type="caution">
    <text evidence="2">The sequence shown here is derived from an EMBL/GenBank/DDBJ whole genome shotgun (WGS) entry which is preliminary data.</text>
</comment>
<dbReference type="Proteomes" id="UP001501427">
    <property type="component" value="Unassembled WGS sequence"/>
</dbReference>
<evidence type="ECO:0000313" key="1">
    <source>
        <dbReference type="EMBL" id="GAA0544476.1"/>
    </source>
</evidence>
<reference evidence="1" key="3">
    <citation type="submission" date="2023-12" db="EMBL/GenBank/DDBJ databases">
        <authorList>
            <person name="Sun Q."/>
            <person name="Inoue M."/>
        </authorList>
    </citation>
    <scope>NUCLEOTIDE SEQUENCE</scope>
    <source>
        <strain evidence="1">JCM 10667</strain>
    </source>
</reference>
<dbReference type="EMBL" id="JACHMV010000001">
    <property type="protein sequence ID" value="MBB4771920.1"/>
    <property type="molecule type" value="Genomic_DNA"/>
</dbReference>
<name>A0A7W7MVI6_9ACTN</name>
<dbReference type="Proteomes" id="UP000549343">
    <property type="component" value="Unassembled WGS sequence"/>
</dbReference>
<protein>
    <submittedName>
        <fullName evidence="1">MFS transporter</fullName>
    </submittedName>
    <submittedName>
        <fullName evidence="2">Tetratricopeptide (TPR) repeat protein</fullName>
    </submittedName>
</protein>
<sequence>MTSRRPKNPNRALEALLLGQGMSRKGLAYRVNQLAAAAGQRTAYTHTSVARWISGETPKDPVPSLIAAALGERIGRPVAVEEIGMAAPVEHVSTGWDFPRNRQDAVRAVVTHWSSQEMGHPAASFTPAGYVLPLTRWLAVPADTPRANQGSRRVSREDLDELRGTAEQARQWDATFGGGDWRLSSVTQCLRDQALPLLSGAHTEQVGRELFGITAELGRVVGWAAFDSGNAGAAQRHLIQALRLARAGADVERGSYILATMALQTILQGAPDQALDMAQGAFQQGRARDAAPRVLAFAKLAEARAFGRLGEPAAASSALSRAERLLGKIGPDTRDPAWISYVTETRLAADAAEIFRDLHNPAAALRWNKRASDGSERHHVRAAGLRHAVAATAACQARDLDQALDHAGKAFDLLHRVASERATRYLHDVAAALAPWQTDTRVTDFTERLEARAASTTVEAAM</sequence>
<evidence type="ECO:0000313" key="3">
    <source>
        <dbReference type="Proteomes" id="UP000549343"/>
    </source>
</evidence>
<keyword evidence="4" id="KW-1185">Reference proteome</keyword>
<reference evidence="2 3" key="2">
    <citation type="submission" date="2020-08" db="EMBL/GenBank/DDBJ databases">
        <title>Sequencing the genomes of 1000 actinobacteria strains.</title>
        <authorList>
            <person name="Klenk H.-P."/>
        </authorList>
    </citation>
    <scope>NUCLEOTIDE SEQUENCE [LARGE SCALE GENOMIC DNA]</scope>
    <source>
        <strain evidence="2 3">DSM 44772</strain>
    </source>
</reference>
<evidence type="ECO:0000313" key="4">
    <source>
        <dbReference type="Proteomes" id="UP001501427"/>
    </source>
</evidence>
<dbReference type="RefSeq" id="WP_184878832.1">
    <property type="nucleotide sequence ID" value="NZ_BAAAHD010000001.1"/>
</dbReference>